<dbReference type="AlphaFoldDB" id="A0A415PED5"/>
<organism evidence="2 3">
    <name type="scientific">Amedibacillus dolichus</name>
    <dbReference type="NCBI Taxonomy" id="31971"/>
    <lineage>
        <taxon>Bacteria</taxon>
        <taxon>Bacillati</taxon>
        <taxon>Bacillota</taxon>
        <taxon>Erysipelotrichia</taxon>
        <taxon>Erysipelotrichales</taxon>
        <taxon>Erysipelotrichaceae</taxon>
        <taxon>Amedibacillus</taxon>
    </lineage>
</organism>
<dbReference type="EMBL" id="QRPK01000024">
    <property type="protein sequence ID" value="RHM10936.1"/>
    <property type="molecule type" value="Genomic_DNA"/>
</dbReference>
<evidence type="ECO:0000313" key="3">
    <source>
        <dbReference type="Proteomes" id="UP000284868"/>
    </source>
</evidence>
<gene>
    <name evidence="2" type="ORF">DWZ83_05915</name>
</gene>
<evidence type="ECO:0000313" key="2">
    <source>
        <dbReference type="EMBL" id="RHM10936.1"/>
    </source>
</evidence>
<keyword evidence="3" id="KW-1185">Reference proteome</keyword>
<sequence>MKKVLGSVFILGLLALPITTISAKPTNQQSLYQTIGERFGGVISKLKLVNLEKCEQVGELWKLELEEYEKILFPGLKDDEFMVRINEGGFLYDGNPNPQITKESFEALNGDVEGEIVTVKEAKEICKRELVQSYNEMLNKKKQQ</sequence>
<comment type="caution">
    <text evidence="2">The sequence shown here is derived from an EMBL/GenBank/DDBJ whole genome shotgun (WGS) entry which is preliminary data.</text>
</comment>
<dbReference type="Proteomes" id="UP000284868">
    <property type="component" value="Unassembled WGS sequence"/>
</dbReference>
<reference evidence="2 3" key="1">
    <citation type="submission" date="2018-08" db="EMBL/GenBank/DDBJ databases">
        <title>A genome reference for cultivated species of the human gut microbiota.</title>
        <authorList>
            <person name="Zou Y."/>
            <person name="Xue W."/>
            <person name="Luo G."/>
        </authorList>
    </citation>
    <scope>NUCLEOTIDE SEQUENCE [LARGE SCALE GENOMIC DNA]</scope>
    <source>
        <strain evidence="2 3">AF35-6BH</strain>
    </source>
</reference>
<accession>A0A415PED5</accession>
<feature type="chain" id="PRO_5019083663" evidence="1">
    <location>
        <begin position="24"/>
        <end position="144"/>
    </location>
</feature>
<feature type="signal peptide" evidence="1">
    <location>
        <begin position="1"/>
        <end position="23"/>
    </location>
</feature>
<keyword evidence="1" id="KW-0732">Signal</keyword>
<protein>
    <submittedName>
        <fullName evidence="2">Uncharacterized protein</fullName>
    </submittedName>
</protein>
<proteinExistence type="predicted"/>
<dbReference type="RefSeq" id="WP_022421062.1">
    <property type="nucleotide sequence ID" value="NZ_CAUFDR010000015.1"/>
</dbReference>
<name>A0A415PED5_9FIRM</name>
<evidence type="ECO:0000256" key="1">
    <source>
        <dbReference type="SAM" id="SignalP"/>
    </source>
</evidence>